<proteinExistence type="predicted"/>
<dbReference type="GO" id="GO:0004527">
    <property type="term" value="F:exonuclease activity"/>
    <property type="evidence" value="ECO:0007669"/>
    <property type="project" value="UniProtKB-KW"/>
</dbReference>
<dbReference type="Gene3D" id="3.40.50.300">
    <property type="entry name" value="P-loop containing nucleotide triphosphate hydrolases"/>
    <property type="match status" value="2"/>
</dbReference>
<dbReference type="RefSeq" id="WP_147390536.1">
    <property type="nucleotide sequence ID" value="NZ_AQHF01000034.1"/>
</dbReference>
<feature type="coiled-coil region" evidence="1">
    <location>
        <begin position="997"/>
        <end position="1031"/>
    </location>
</feature>
<dbReference type="GO" id="GO:0016887">
    <property type="term" value="F:ATP hydrolysis activity"/>
    <property type="evidence" value="ECO:0007669"/>
    <property type="project" value="InterPro"/>
</dbReference>
<dbReference type="PANTHER" id="PTHR32114:SF2">
    <property type="entry name" value="ABC TRANSPORTER ABCH.3"/>
    <property type="match status" value="1"/>
</dbReference>
<dbReference type="AlphaFoldDB" id="A0A8I0T6W9"/>
<evidence type="ECO:0000313" key="4">
    <source>
        <dbReference type="Proteomes" id="UP000660708"/>
    </source>
</evidence>
<gene>
    <name evidence="3" type="primary">sbcC</name>
    <name evidence="3" type="ORF">PPEP_b0779</name>
</gene>
<organism evidence="3 4">
    <name type="scientific">Pseudoalteromonas peptidolytica F12-50-A1</name>
    <dbReference type="NCBI Taxonomy" id="1315280"/>
    <lineage>
        <taxon>Bacteria</taxon>
        <taxon>Pseudomonadati</taxon>
        <taxon>Pseudomonadota</taxon>
        <taxon>Gammaproteobacteria</taxon>
        <taxon>Alteromonadales</taxon>
        <taxon>Pseudoalteromonadaceae</taxon>
        <taxon>Pseudoalteromonas</taxon>
    </lineage>
</organism>
<keyword evidence="4" id="KW-1185">Reference proteome</keyword>
<feature type="domain" description="Rad50/SbcC-type AAA" evidence="2">
    <location>
        <begin position="5"/>
        <end position="285"/>
    </location>
</feature>
<evidence type="ECO:0000259" key="2">
    <source>
        <dbReference type="Pfam" id="PF13476"/>
    </source>
</evidence>
<feature type="coiled-coil region" evidence="1">
    <location>
        <begin position="404"/>
        <end position="431"/>
    </location>
</feature>
<keyword evidence="3" id="KW-0378">Hydrolase</keyword>
<dbReference type="SUPFAM" id="SSF52540">
    <property type="entry name" value="P-loop containing nucleoside triphosphate hydrolases"/>
    <property type="match status" value="1"/>
</dbReference>
<accession>A0A8I0T6W9</accession>
<protein>
    <submittedName>
        <fullName evidence="3">Exonuclease SbcC</fullName>
    </submittedName>
</protein>
<feature type="coiled-coil region" evidence="1">
    <location>
        <begin position="896"/>
        <end position="937"/>
    </location>
</feature>
<dbReference type="PANTHER" id="PTHR32114">
    <property type="entry name" value="ABC TRANSPORTER ABCH.3"/>
    <property type="match status" value="1"/>
</dbReference>
<dbReference type="EMBL" id="AQHF01000034">
    <property type="protein sequence ID" value="MBE0348917.1"/>
    <property type="molecule type" value="Genomic_DNA"/>
</dbReference>
<dbReference type="Pfam" id="PF13558">
    <property type="entry name" value="SbcC_Walker_B"/>
    <property type="match status" value="1"/>
</dbReference>
<keyword evidence="3" id="KW-0540">Nuclease</keyword>
<name>A0A8I0T6W9_9GAMM</name>
<reference evidence="3 4" key="1">
    <citation type="submission" date="2015-06" db="EMBL/GenBank/DDBJ databases">
        <title>Genome sequence of Pseudoalteromonas peptidolytica.</title>
        <authorList>
            <person name="Xie B.-B."/>
            <person name="Rong J.-C."/>
            <person name="Qin Q.-L."/>
            <person name="Zhang Y.-Z."/>
        </authorList>
    </citation>
    <scope>NUCLEOTIDE SEQUENCE [LARGE SCALE GENOMIC DNA]</scope>
    <source>
        <strain evidence="3 4">F12-50-A1</strain>
    </source>
</reference>
<feature type="coiled-coil region" evidence="1">
    <location>
        <begin position="832"/>
        <end position="859"/>
    </location>
</feature>
<dbReference type="GO" id="GO:0006302">
    <property type="term" value="P:double-strand break repair"/>
    <property type="evidence" value="ECO:0007669"/>
    <property type="project" value="InterPro"/>
</dbReference>
<keyword evidence="3" id="KW-0269">Exonuclease</keyword>
<keyword evidence="1" id="KW-0175">Coiled coil</keyword>
<dbReference type="Pfam" id="PF13476">
    <property type="entry name" value="AAA_23"/>
    <property type="match status" value="1"/>
</dbReference>
<dbReference type="InterPro" id="IPR038729">
    <property type="entry name" value="Rad50/SbcC_AAA"/>
</dbReference>
<evidence type="ECO:0000256" key="1">
    <source>
        <dbReference type="SAM" id="Coils"/>
    </source>
</evidence>
<feature type="coiled-coil region" evidence="1">
    <location>
        <begin position="550"/>
        <end position="595"/>
    </location>
</feature>
<sequence length="1217" mass="139852">MKLEKIQITNLASIESAEVDFTKAPLKDTGLYAITGDTGAGKSTLLDAICLAFYGKTARLKSDDKEKVAFNGDNIKLNDPRNLLRRGCTAGSASVVFVAQDNNRYQVVWSVERARKSPKGNLKPASIELFRLPDMTLVCEKKKDTEQKIEQLVGLTFAQFTRAVLLAQHEFSAFLKAGGDERAQLLECLTGTEKFSQIGKAIFEAHKVKKQELTALQERLGQIVLLSAEQHAELKTQKDSLLTNRNQLQSKSTQFHTQLQWLVDIETRQQKIIDIEQKLQQQEQQLIQSEPQQKHAEQVLKANEIRDNREQLEQVQLRQTKCQTQLSELQELEFETTLDTLRTHEQALELQLAQQQAHFTQQATKFDAITQLDDKLKLHRAQEQETKPIIAKHTELAAQYDFELQQQLSQRQDIESELTQLKQQQAGLQSVANIASQWHTVLPQFEDLQQLLLQLKECTSLLDSLPEQQQQLATRLQECQVQAQTLNSAYLTDVQTLEELKANLAPLTARDLTQDMQNWTACVQAHKSINEGEALLHQLRSQQTQHHIGLERLELQIKDTKQQDELSKQRLALTRDNLEQVQLRASERISDLRSQLKAGQECMVCGAKEHPYGVEHIDTHWEQLLRDFRAQYQAAEQAREQVLQRYNQQVGEKERENALWQSVNQEIAHCTKQIDESRKYLETLPNNYQVENATQAEQKLLQIQSQIAELTRLRSQIDEQWQHVQLSQQRLEKAKDQEQAIQQQHHDLDNQIVHIRTEHEKLVQKSKSLRDRLASLIDDKQWWQQFDLSCSTGLAELEARVQRWLTTTKRYDELLQNQDSLTHQCNLLAQQKQDEALRLAELEDVLQQHQQHIQDIVCERQKHLPSQHSTLDEWVTALKSQQNTTQESLIQLRVDISQTEAKRESASQAKSQLTEQLAEYGERVQQLTQRFEHWLNENRLEHAQVLILLDACSEEARTELDQYHQIQRMCDDTKILLSHQREELLQLQQKFPDGIDKERVQAELEVSNQALEEVQNQLLQVQSTLEIDTQNKQQFSDQATILAQLQEDYEHWHLLDKLLGDATGKKLRNWAQTQTLKILLQYANQQLRTLSRRYLLTTIEQSLEIAVIDKDMADEQRSVNTLSGGESFLVSLSLALGLAALSSNQVSIHSLFIDEGFGTLDPETLGVAIDALDALQSQGRKVGVISHVAQMSERIATRIHVDKQPGGYSSLHLVPQT</sequence>
<evidence type="ECO:0000313" key="3">
    <source>
        <dbReference type="EMBL" id="MBE0348917.1"/>
    </source>
</evidence>
<dbReference type="InterPro" id="IPR027417">
    <property type="entry name" value="P-loop_NTPase"/>
</dbReference>
<dbReference type="Proteomes" id="UP000660708">
    <property type="component" value="Unassembled WGS sequence"/>
</dbReference>
<comment type="caution">
    <text evidence="3">The sequence shown here is derived from an EMBL/GenBank/DDBJ whole genome shotgun (WGS) entry which is preliminary data.</text>
</comment>
<feature type="coiled-coil region" evidence="1">
    <location>
        <begin position="231"/>
        <end position="285"/>
    </location>
</feature>
<feature type="coiled-coil region" evidence="1">
    <location>
        <begin position="693"/>
        <end position="779"/>
    </location>
</feature>